<evidence type="ECO:0000313" key="2">
    <source>
        <dbReference type="Proteomes" id="UP000249610"/>
    </source>
</evidence>
<dbReference type="RefSeq" id="WP_111610470.1">
    <property type="nucleotide sequence ID" value="NZ_QLLK01000002.1"/>
</dbReference>
<protein>
    <submittedName>
        <fullName evidence="1">Uncharacterized protein</fullName>
    </submittedName>
</protein>
<accession>A0A327PQ13</accession>
<evidence type="ECO:0000313" key="1">
    <source>
        <dbReference type="EMBL" id="RAI94149.1"/>
    </source>
</evidence>
<name>A0A327PQ13_9BACT</name>
<organism evidence="1 2">
    <name type="scientific">Algoriphagus yeomjeoni</name>
    <dbReference type="NCBI Taxonomy" id="291403"/>
    <lineage>
        <taxon>Bacteria</taxon>
        <taxon>Pseudomonadati</taxon>
        <taxon>Bacteroidota</taxon>
        <taxon>Cytophagia</taxon>
        <taxon>Cytophagales</taxon>
        <taxon>Cyclobacteriaceae</taxon>
        <taxon>Algoriphagus</taxon>
    </lineage>
</organism>
<dbReference type="EMBL" id="QLLK01000002">
    <property type="protein sequence ID" value="RAI94149.1"/>
    <property type="molecule type" value="Genomic_DNA"/>
</dbReference>
<proteinExistence type="predicted"/>
<dbReference type="OrthoDB" id="826960at2"/>
<keyword evidence="2" id="KW-1185">Reference proteome</keyword>
<reference evidence="1 2" key="1">
    <citation type="submission" date="2018-06" db="EMBL/GenBank/DDBJ databases">
        <title>Genomic Encyclopedia of Archaeal and Bacterial Type Strains, Phase II (KMG-II): from individual species to whole genera.</title>
        <authorList>
            <person name="Goeker M."/>
        </authorList>
    </citation>
    <scope>NUCLEOTIDE SEQUENCE [LARGE SCALE GENOMIC DNA]</scope>
    <source>
        <strain evidence="1 2">DSM 23446</strain>
    </source>
</reference>
<gene>
    <name evidence="1" type="ORF">LV83_01056</name>
</gene>
<comment type="caution">
    <text evidence="1">The sequence shown here is derived from an EMBL/GenBank/DDBJ whole genome shotgun (WGS) entry which is preliminary data.</text>
</comment>
<dbReference type="Proteomes" id="UP000249610">
    <property type="component" value="Unassembled WGS sequence"/>
</dbReference>
<sequence length="138" mass="15588">MVNLTDLIITHYGTNQSDQIVDSYEMIKGIIVDFEGQANFNIKLDNTLPLINGDPKQLKILFKNFIRKAIELFNGLIGEINITHIKDSKSWIFACFAISLQNEGAKRYSANLSETVNEFNMAISKKSLSRKADVILSF</sequence>
<dbReference type="AlphaFoldDB" id="A0A327PQ13"/>